<comment type="caution">
    <text evidence="2">The sequence shown here is derived from an EMBL/GenBank/DDBJ whole genome shotgun (WGS) entry which is preliminary data.</text>
</comment>
<evidence type="ECO:0000313" key="2">
    <source>
        <dbReference type="EMBL" id="KAK7264285.1"/>
    </source>
</evidence>
<dbReference type="EMBL" id="JAYKXN010000008">
    <property type="protein sequence ID" value="KAK7264285.1"/>
    <property type="molecule type" value="Genomic_DNA"/>
</dbReference>
<dbReference type="Proteomes" id="UP001359559">
    <property type="component" value="Unassembled WGS sequence"/>
</dbReference>
<dbReference type="PANTHER" id="PTHR36062:SF1">
    <property type="entry name" value="OS01G0687300 PROTEIN"/>
    <property type="match status" value="1"/>
</dbReference>
<evidence type="ECO:0008006" key="4">
    <source>
        <dbReference type="Google" id="ProtNLM"/>
    </source>
</evidence>
<gene>
    <name evidence="2" type="ORF">RJT34_31892</name>
</gene>
<evidence type="ECO:0000313" key="3">
    <source>
        <dbReference type="Proteomes" id="UP001359559"/>
    </source>
</evidence>
<accession>A0AAN9EZB1</accession>
<protein>
    <recommendedName>
        <fullName evidence="4">F-box protein</fullName>
    </recommendedName>
</protein>
<proteinExistence type="predicted"/>
<dbReference type="AlphaFoldDB" id="A0AAN9EZB1"/>
<organism evidence="2 3">
    <name type="scientific">Clitoria ternatea</name>
    <name type="common">Butterfly pea</name>
    <dbReference type="NCBI Taxonomy" id="43366"/>
    <lineage>
        <taxon>Eukaryota</taxon>
        <taxon>Viridiplantae</taxon>
        <taxon>Streptophyta</taxon>
        <taxon>Embryophyta</taxon>
        <taxon>Tracheophyta</taxon>
        <taxon>Spermatophyta</taxon>
        <taxon>Magnoliopsida</taxon>
        <taxon>eudicotyledons</taxon>
        <taxon>Gunneridae</taxon>
        <taxon>Pentapetalae</taxon>
        <taxon>rosids</taxon>
        <taxon>fabids</taxon>
        <taxon>Fabales</taxon>
        <taxon>Fabaceae</taxon>
        <taxon>Papilionoideae</taxon>
        <taxon>50 kb inversion clade</taxon>
        <taxon>NPAAA clade</taxon>
        <taxon>indigoferoid/millettioid clade</taxon>
        <taxon>Phaseoleae</taxon>
        <taxon>Clitoria</taxon>
    </lineage>
</organism>
<sequence>MISDDAAAQACHDGERVKAQAMHGYQSVWMSHWMHAGCKSATSSCNPSNIDCDLKEPKGDSGVEKQGLFGGLEVARDSSMQDGEEARVPGVSFSNEADTGKSKKESFDSKSFPVFKFSPKLAGRLSLQGEQKGVTVYRGEDGKFETEACSGDGNVSLNRGGTSGTGLPSISTRAPPNADSLVKECQVLSREVLPTFPLMKSLWDVEQKNLAVSTSLWNDFVKSASDIVPNGRRKGKAVMPQFKCEPLEICQSSYKLASQEHFATTKYHSYSSLLISEKKTSSLLDPQSSSFSRWMHGGIVHLPHNAVAGRDDGLYFVHGQHREIENYSTNPNITNQIVSLESTKPQNVYGVSSTEGQVPCSVHDVETMKVYTSIDSVEELSRSHPKISQTTHHFLMSKKTGGVNLSESGQFFRESTVPVKFKGNAFKEILDFSSPKSDYAPEGLKLEAVGSSKKSEEKENVQDFKCPISLKNESSADTDIMDLNASHKHNLPGAIPLQTNKRSRDSQNSFTSQVAITSDREKTIAKAVSTALPDMNQEPHELLTIESPVVDRETSTSRTHSLDLEHFLSHADDHARSNSSNSSLGPDPSSRWVKRLKLCTLGSSHGTEDTKIGESSSGQKINIFGKMVNDSNTSLEPKMGYPTEGQKVPDLPATVLTNSKSSFTEAKKTVDITLSHPWIQRWSHNRATSSQKKHELAELRDPNSSSTLREEFQKKQFPSIAAMAMMGKAMKSLSPSELMKKGPVTVWNTKGF</sequence>
<dbReference type="InterPro" id="IPR037476">
    <property type="entry name" value="PCH1"/>
</dbReference>
<feature type="region of interest" description="Disordered" evidence="1">
    <location>
        <begin position="78"/>
        <end position="105"/>
    </location>
</feature>
<evidence type="ECO:0000256" key="1">
    <source>
        <dbReference type="SAM" id="MobiDB-lite"/>
    </source>
</evidence>
<feature type="compositionally biased region" description="Basic and acidic residues" evidence="1">
    <location>
        <begin position="692"/>
        <end position="701"/>
    </location>
</feature>
<feature type="region of interest" description="Disordered" evidence="1">
    <location>
        <begin position="685"/>
        <end position="710"/>
    </location>
</feature>
<reference evidence="2 3" key="1">
    <citation type="submission" date="2024-01" db="EMBL/GenBank/DDBJ databases">
        <title>The genomes of 5 underutilized Papilionoideae crops provide insights into root nodulation and disease resistance.</title>
        <authorList>
            <person name="Yuan L."/>
        </authorList>
    </citation>
    <scope>NUCLEOTIDE SEQUENCE [LARGE SCALE GENOMIC DNA]</scope>
    <source>
        <strain evidence="2">LY-2023</strain>
        <tissue evidence="2">Leaf</tissue>
    </source>
</reference>
<feature type="region of interest" description="Disordered" evidence="1">
    <location>
        <begin position="537"/>
        <end position="558"/>
    </location>
</feature>
<dbReference type="GO" id="GO:0010099">
    <property type="term" value="P:regulation of photomorphogenesis"/>
    <property type="evidence" value="ECO:0007669"/>
    <property type="project" value="InterPro"/>
</dbReference>
<name>A0AAN9EZB1_CLITE</name>
<dbReference type="PANTHER" id="PTHR36062">
    <property type="entry name" value="OS01G0687300 PROTEIN"/>
    <property type="match status" value="1"/>
</dbReference>
<feature type="region of interest" description="Disordered" evidence="1">
    <location>
        <begin position="489"/>
        <end position="513"/>
    </location>
</feature>
<keyword evidence="3" id="KW-1185">Reference proteome</keyword>